<keyword evidence="4 10" id="KW-0479">Metal-binding</keyword>
<keyword evidence="3 9" id="KW-0349">Heme</keyword>
<comment type="caution">
    <text evidence="12">The sequence shown here is derived from an EMBL/GenBank/DDBJ whole genome shotgun (WGS) entry which is preliminary data.</text>
</comment>
<sequence>MHPSKRLLWGGAAVLCAAGALGLGFAAWLVYEPEIPAIPRPVASSFSPEQIQRGEQLATVGDCIVCHTADKGQPFAGSRPLPTPFGTLYSTNITPDEKTGIGNWSAEAFRRAVKQGVGRDGTHLYPALPYEHFIKVKDDDVDAIYAFLMSREAVAEVAPENRLLPGLGFRQSLAGWKLLFLHGGPPQEDAAQSPAWNRGRYLVDGLAHCGACHTPRNLLGGERWNQLFAGGIAEGWNAAPLNASNPSAARWNVDTLTEYLATGTSSAHSTAAGPMGPVTEGLSRLNEQDVTAIATYIDAIMHPAGVRPAPSQDMAIDNADASSRHGGADEFFRGACAGCHEPKSPMAIRGRPLLSATSDLNSDDPRNSIQAVLQGIKAPVGSNAPYMPAFTDNLTDTQVADLLAYTRSRFTSKAPWQDLEKSVREIRKENQE</sequence>
<dbReference type="Proteomes" id="UP001155380">
    <property type="component" value="Unassembled WGS sequence"/>
</dbReference>
<evidence type="ECO:0000256" key="1">
    <source>
        <dbReference type="ARBA" id="ARBA00004236"/>
    </source>
</evidence>
<feature type="domain" description="Cytochrome c" evidence="11">
    <location>
        <begin position="194"/>
        <end position="301"/>
    </location>
</feature>
<feature type="binding site" description="covalent" evidence="9">
    <location>
        <position position="339"/>
    </location>
    <ligand>
        <name>heme c</name>
        <dbReference type="ChEBI" id="CHEBI:61717"/>
        <label>3</label>
    </ligand>
</feature>
<evidence type="ECO:0000256" key="7">
    <source>
        <dbReference type="ARBA" id="ARBA00023004"/>
    </source>
</evidence>
<keyword evidence="7 10" id="KW-0408">Iron</keyword>
<dbReference type="InterPro" id="IPR036909">
    <property type="entry name" value="Cyt_c-like_dom_sf"/>
</dbReference>
<dbReference type="Pfam" id="PF13442">
    <property type="entry name" value="Cytochrome_CBB3"/>
    <property type="match status" value="1"/>
</dbReference>
<feature type="domain" description="Cytochrome c" evidence="11">
    <location>
        <begin position="322"/>
        <end position="410"/>
    </location>
</feature>
<accession>A0AAJ1C1K2</accession>
<keyword evidence="8" id="KW-0472">Membrane</keyword>
<protein>
    <submittedName>
        <fullName evidence="12">C-type cytochrome</fullName>
    </submittedName>
</protein>
<dbReference type="PANTHER" id="PTHR35008">
    <property type="entry name" value="BLL4482 PROTEIN-RELATED"/>
    <property type="match status" value="1"/>
</dbReference>
<dbReference type="SUPFAM" id="SSF46626">
    <property type="entry name" value="Cytochrome c"/>
    <property type="match status" value="3"/>
</dbReference>
<proteinExistence type="predicted"/>
<evidence type="ECO:0000256" key="6">
    <source>
        <dbReference type="ARBA" id="ARBA00022737"/>
    </source>
</evidence>
<keyword evidence="2" id="KW-1003">Cell membrane</keyword>
<comment type="subcellular location">
    <subcellularLocation>
        <location evidence="1">Cell membrane</location>
    </subcellularLocation>
</comment>
<dbReference type="EMBL" id="JAMXLX010000016">
    <property type="protein sequence ID" value="MCO5960116.1"/>
    <property type="molecule type" value="Genomic_DNA"/>
</dbReference>
<evidence type="ECO:0000256" key="4">
    <source>
        <dbReference type="ARBA" id="ARBA00022723"/>
    </source>
</evidence>
<dbReference type="PROSITE" id="PS51007">
    <property type="entry name" value="CYTC"/>
    <property type="match status" value="3"/>
</dbReference>
<evidence type="ECO:0000313" key="12">
    <source>
        <dbReference type="EMBL" id="MCO5960116.1"/>
    </source>
</evidence>
<dbReference type="GO" id="GO:0005506">
    <property type="term" value="F:iron ion binding"/>
    <property type="evidence" value="ECO:0007669"/>
    <property type="project" value="InterPro"/>
</dbReference>
<organism evidence="12 13">
    <name type="scientific">Ciceribacter sichuanensis</name>
    <dbReference type="NCBI Taxonomy" id="2949647"/>
    <lineage>
        <taxon>Bacteria</taxon>
        <taxon>Pseudomonadati</taxon>
        <taxon>Pseudomonadota</taxon>
        <taxon>Alphaproteobacteria</taxon>
        <taxon>Hyphomicrobiales</taxon>
        <taxon>Rhizobiaceae</taxon>
        <taxon>Ciceribacter</taxon>
    </lineage>
</organism>
<feature type="binding site" description="axial binding residue" evidence="10">
    <location>
        <position position="213"/>
    </location>
    <ligand>
        <name>heme c</name>
        <dbReference type="ChEBI" id="CHEBI:61717"/>
        <label>2</label>
    </ligand>
    <ligandPart>
        <name>Fe</name>
        <dbReference type="ChEBI" id="CHEBI:18248"/>
    </ligandPart>
</feature>
<feature type="binding site" description="covalent" evidence="9">
    <location>
        <position position="212"/>
    </location>
    <ligand>
        <name>heme c</name>
        <dbReference type="ChEBI" id="CHEBI:61717"/>
        <label>2</label>
    </ligand>
</feature>
<dbReference type="InterPro" id="IPR014353">
    <property type="entry name" value="Membr-bd_ADH_cyt_c"/>
</dbReference>
<evidence type="ECO:0000256" key="10">
    <source>
        <dbReference type="PIRSR" id="PIRSR000018-51"/>
    </source>
</evidence>
<dbReference type="Gene3D" id="1.10.760.10">
    <property type="entry name" value="Cytochrome c-like domain"/>
    <property type="match status" value="2"/>
</dbReference>
<dbReference type="RefSeq" id="WP_250914810.1">
    <property type="nucleotide sequence ID" value="NZ_JAMXLX010000016.1"/>
</dbReference>
<dbReference type="PIRSF" id="PIRSF000018">
    <property type="entry name" value="Mb_ADH_cyt_c"/>
    <property type="match status" value="1"/>
</dbReference>
<reference evidence="12" key="1">
    <citation type="submission" date="2022-06" db="EMBL/GenBank/DDBJ databases">
        <authorList>
            <person name="Sun Q."/>
        </authorList>
    </citation>
    <scope>NUCLEOTIDE SEQUENCE</scope>
    <source>
        <strain evidence="12">S101</strain>
    </source>
</reference>
<evidence type="ECO:0000313" key="13">
    <source>
        <dbReference type="Proteomes" id="UP001155380"/>
    </source>
</evidence>
<feature type="binding site" description="covalent" evidence="9">
    <location>
        <position position="63"/>
    </location>
    <ligand>
        <name>heme c</name>
        <dbReference type="ChEBI" id="CHEBI:61717"/>
        <label>1</label>
    </ligand>
</feature>
<evidence type="ECO:0000256" key="9">
    <source>
        <dbReference type="PIRSR" id="PIRSR000018-50"/>
    </source>
</evidence>
<dbReference type="PANTHER" id="PTHR35008:SF8">
    <property type="entry name" value="ALCOHOL DEHYDROGENASE CYTOCHROME C SUBUNIT"/>
    <property type="match status" value="1"/>
</dbReference>
<feature type="domain" description="Cytochrome c" evidence="11">
    <location>
        <begin position="49"/>
        <end position="152"/>
    </location>
</feature>
<feature type="binding site" description="axial binding residue" evidence="10">
    <location>
        <position position="340"/>
    </location>
    <ligand>
        <name>heme c</name>
        <dbReference type="ChEBI" id="CHEBI:61717"/>
        <label>3</label>
    </ligand>
    <ligandPart>
        <name>Fe</name>
        <dbReference type="ChEBI" id="CHEBI:18248"/>
    </ligandPart>
</feature>
<feature type="binding site" description="axial binding residue" evidence="10">
    <location>
        <position position="67"/>
    </location>
    <ligand>
        <name>heme c</name>
        <dbReference type="ChEBI" id="CHEBI:61717"/>
        <label>1</label>
    </ligand>
    <ligandPart>
        <name>Fe</name>
        <dbReference type="ChEBI" id="CHEBI:18248"/>
    </ligandPart>
</feature>
<keyword evidence="6" id="KW-0677">Repeat</keyword>
<feature type="binding site" description="covalent" evidence="9">
    <location>
        <position position="336"/>
    </location>
    <ligand>
        <name>heme c</name>
        <dbReference type="ChEBI" id="CHEBI:61717"/>
        <label>3</label>
    </ligand>
</feature>
<keyword evidence="5" id="KW-0732">Signal</keyword>
<evidence type="ECO:0000259" key="11">
    <source>
        <dbReference type="PROSITE" id="PS51007"/>
    </source>
</evidence>
<dbReference type="Pfam" id="PF00034">
    <property type="entry name" value="Cytochrom_C"/>
    <property type="match status" value="1"/>
</dbReference>
<dbReference type="AlphaFoldDB" id="A0AAJ1C1K2"/>
<dbReference type="GO" id="GO:0009055">
    <property type="term" value="F:electron transfer activity"/>
    <property type="evidence" value="ECO:0007669"/>
    <property type="project" value="InterPro"/>
</dbReference>
<evidence type="ECO:0000256" key="2">
    <source>
        <dbReference type="ARBA" id="ARBA00022475"/>
    </source>
</evidence>
<feature type="binding site" description="covalent" evidence="9">
    <location>
        <position position="209"/>
    </location>
    <ligand>
        <name>heme c</name>
        <dbReference type="ChEBI" id="CHEBI:61717"/>
        <label>2</label>
    </ligand>
</feature>
<dbReference type="GO" id="GO:0020037">
    <property type="term" value="F:heme binding"/>
    <property type="evidence" value="ECO:0007669"/>
    <property type="project" value="InterPro"/>
</dbReference>
<evidence type="ECO:0000256" key="8">
    <source>
        <dbReference type="ARBA" id="ARBA00023136"/>
    </source>
</evidence>
<dbReference type="GO" id="GO:0016614">
    <property type="term" value="F:oxidoreductase activity, acting on CH-OH group of donors"/>
    <property type="evidence" value="ECO:0007669"/>
    <property type="project" value="InterPro"/>
</dbReference>
<dbReference type="GO" id="GO:0005886">
    <property type="term" value="C:plasma membrane"/>
    <property type="evidence" value="ECO:0007669"/>
    <property type="project" value="UniProtKB-SubCell"/>
</dbReference>
<comment type="cofactor">
    <cofactor evidence="9">
        <name>heme c</name>
        <dbReference type="ChEBI" id="CHEBI:61717"/>
    </cofactor>
    <text evidence="9">Binds 3 heme c groups covalently per subunit.</text>
</comment>
<gene>
    <name evidence="12" type="ORF">NBH21_25470</name>
</gene>
<dbReference type="InterPro" id="IPR009056">
    <property type="entry name" value="Cyt_c-like_dom"/>
</dbReference>
<evidence type="ECO:0000256" key="5">
    <source>
        <dbReference type="ARBA" id="ARBA00022729"/>
    </source>
</evidence>
<evidence type="ECO:0000256" key="3">
    <source>
        <dbReference type="ARBA" id="ARBA00022617"/>
    </source>
</evidence>
<feature type="binding site" description="covalent" evidence="9">
    <location>
        <position position="66"/>
    </location>
    <ligand>
        <name>heme c</name>
        <dbReference type="ChEBI" id="CHEBI:61717"/>
        <label>1</label>
    </ligand>
</feature>
<dbReference type="InterPro" id="IPR051459">
    <property type="entry name" value="Cytochrome_c-type_DH"/>
</dbReference>
<name>A0AAJ1C1K2_9HYPH</name>